<sequence length="153" mass="17398">MLVKTTSKKDITLFKLKSSDSFKNLKALNMIQFKEGVSGEQQTLVYNGKVQHQDDKTLATSNVDSWSADHAVFWVLKKSIPRWIWCEYAAQVPGWGPILMEVKPWHIGREMKALMESMVGFDLDDYVVSHGEKLIKDSMSISECNTNKDSPLT</sequence>
<accession>A0A314UQ96</accession>
<dbReference type="InterPro" id="IPR050158">
    <property type="entry name" value="Ubiquitin_ubiquitin-like"/>
</dbReference>
<organism evidence="3 4">
    <name type="scientific">Prunus yedoensis var. nudiflora</name>
    <dbReference type="NCBI Taxonomy" id="2094558"/>
    <lineage>
        <taxon>Eukaryota</taxon>
        <taxon>Viridiplantae</taxon>
        <taxon>Streptophyta</taxon>
        <taxon>Embryophyta</taxon>
        <taxon>Tracheophyta</taxon>
        <taxon>Spermatophyta</taxon>
        <taxon>Magnoliopsida</taxon>
        <taxon>eudicotyledons</taxon>
        <taxon>Gunneridae</taxon>
        <taxon>Pentapetalae</taxon>
        <taxon>rosids</taxon>
        <taxon>fabids</taxon>
        <taxon>Rosales</taxon>
        <taxon>Rosaceae</taxon>
        <taxon>Amygdaloideae</taxon>
        <taxon>Amygdaleae</taxon>
        <taxon>Prunus</taxon>
    </lineage>
</organism>
<dbReference type="SUPFAM" id="SSF54236">
    <property type="entry name" value="Ubiquitin-like"/>
    <property type="match status" value="2"/>
</dbReference>
<dbReference type="InterPro" id="IPR000626">
    <property type="entry name" value="Ubiquitin-like_dom"/>
</dbReference>
<dbReference type="AlphaFoldDB" id="A0A314UQ96"/>
<dbReference type="InterPro" id="IPR029071">
    <property type="entry name" value="Ubiquitin-like_domsf"/>
</dbReference>
<protein>
    <submittedName>
        <fullName evidence="3">Polyubiquitin-B-like</fullName>
    </submittedName>
</protein>
<proteinExistence type="predicted"/>
<dbReference type="GO" id="GO:0003729">
    <property type="term" value="F:mRNA binding"/>
    <property type="evidence" value="ECO:0007669"/>
    <property type="project" value="UniProtKB-ARBA"/>
</dbReference>
<evidence type="ECO:0000313" key="3">
    <source>
        <dbReference type="EMBL" id="PQM38822.1"/>
    </source>
</evidence>
<comment type="caution">
    <text evidence="3">The sequence shown here is derived from an EMBL/GenBank/DDBJ whole genome shotgun (WGS) entry which is preliminary data.</text>
</comment>
<dbReference type="Proteomes" id="UP000250321">
    <property type="component" value="Unassembled WGS sequence"/>
</dbReference>
<feature type="domain" description="Ubiquitin-like" evidence="2">
    <location>
        <begin position="1"/>
        <end position="65"/>
    </location>
</feature>
<dbReference type="STRING" id="2094558.A0A314UQ96"/>
<dbReference type="PANTHER" id="PTHR10666">
    <property type="entry name" value="UBIQUITIN"/>
    <property type="match status" value="1"/>
</dbReference>
<keyword evidence="1" id="KW-1017">Isopeptide bond</keyword>
<keyword evidence="4" id="KW-1185">Reference proteome</keyword>
<dbReference type="EMBL" id="PJQY01003272">
    <property type="protein sequence ID" value="PQM38822.1"/>
    <property type="molecule type" value="Genomic_DNA"/>
</dbReference>
<reference evidence="3 4" key="1">
    <citation type="submission" date="2018-02" db="EMBL/GenBank/DDBJ databases">
        <title>Draft genome of wild Prunus yedoensis var. nudiflora.</title>
        <authorList>
            <person name="Baek S."/>
            <person name="Kim J.-H."/>
            <person name="Choi K."/>
            <person name="Kim G.-B."/>
            <person name="Cho A."/>
            <person name="Jang H."/>
            <person name="Shin C.-H."/>
            <person name="Yu H.-J."/>
            <person name="Mun J.-H."/>
        </authorList>
    </citation>
    <scope>NUCLEOTIDE SEQUENCE [LARGE SCALE GENOMIC DNA]</scope>
    <source>
        <strain evidence="4">cv. Jeju island</strain>
        <tissue evidence="3">Leaf</tissue>
    </source>
</reference>
<evidence type="ECO:0000259" key="2">
    <source>
        <dbReference type="PROSITE" id="PS50053"/>
    </source>
</evidence>
<gene>
    <name evidence="3" type="ORF">Pyn_17531</name>
</gene>
<dbReference type="OrthoDB" id="1894077at2759"/>
<name>A0A314UQ96_PRUYE</name>
<dbReference type="PROSITE" id="PS50053">
    <property type="entry name" value="UBIQUITIN_2"/>
    <property type="match status" value="1"/>
</dbReference>
<evidence type="ECO:0000256" key="1">
    <source>
        <dbReference type="ARBA" id="ARBA00022499"/>
    </source>
</evidence>
<dbReference type="Gene3D" id="3.10.20.90">
    <property type="entry name" value="Phosphatidylinositol 3-kinase Catalytic Subunit, Chain A, domain 1"/>
    <property type="match status" value="1"/>
</dbReference>
<dbReference type="Pfam" id="PF00240">
    <property type="entry name" value="ubiquitin"/>
    <property type="match status" value="1"/>
</dbReference>
<evidence type="ECO:0000313" key="4">
    <source>
        <dbReference type="Proteomes" id="UP000250321"/>
    </source>
</evidence>